<dbReference type="Gene3D" id="3.30.1330.40">
    <property type="entry name" value="RutC-like"/>
    <property type="match status" value="1"/>
</dbReference>
<comment type="caution">
    <text evidence="1">The sequence shown here is derived from an EMBL/GenBank/DDBJ whole genome shotgun (WGS) entry which is preliminary data.</text>
</comment>
<organism evidence="1 2">
    <name type="scientific">Ramlibacter aurantiacus</name>
    <dbReference type="NCBI Taxonomy" id="2801330"/>
    <lineage>
        <taxon>Bacteria</taxon>
        <taxon>Pseudomonadati</taxon>
        <taxon>Pseudomonadota</taxon>
        <taxon>Betaproteobacteria</taxon>
        <taxon>Burkholderiales</taxon>
        <taxon>Comamonadaceae</taxon>
        <taxon>Ramlibacter</taxon>
    </lineage>
</organism>
<dbReference type="CDD" id="cd00448">
    <property type="entry name" value="YjgF_YER057c_UK114_family"/>
    <property type="match status" value="1"/>
</dbReference>
<keyword evidence="2" id="KW-1185">Reference proteome</keyword>
<gene>
    <name evidence="1" type="ORF">JI739_10005</name>
</gene>
<dbReference type="Pfam" id="PF01042">
    <property type="entry name" value="Ribonuc_L-PSP"/>
    <property type="match status" value="1"/>
</dbReference>
<dbReference type="Proteomes" id="UP000613011">
    <property type="component" value="Unassembled WGS sequence"/>
</dbReference>
<evidence type="ECO:0000313" key="1">
    <source>
        <dbReference type="EMBL" id="MBL0420676.1"/>
    </source>
</evidence>
<reference evidence="1" key="1">
    <citation type="submission" date="2021-01" db="EMBL/GenBank/DDBJ databases">
        <title>Ramlibacter sp. strain AW1 16S ribosomal RNA gene Genome sequencing and assembly.</title>
        <authorList>
            <person name="Kang M."/>
        </authorList>
    </citation>
    <scope>NUCLEOTIDE SEQUENCE</scope>
    <source>
        <strain evidence="1">AW1</strain>
    </source>
</reference>
<dbReference type="SUPFAM" id="SSF55298">
    <property type="entry name" value="YjgF-like"/>
    <property type="match status" value="1"/>
</dbReference>
<dbReference type="InterPro" id="IPR035959">
    <property type="entry name" value="RutC-like_sf"/>
</dbReference>
<dbReference type="AlphaFoldDB" id="A0A936ZN07"/>
<dbReference type="EMBL" id="JAEQNA010000003">
    <property type="protein sequence ID" value="MBL0420676.1"/>
    <property type="molecule type" value="Genomic_DNA"/>
</dbReference>
<protein>
    <submittedName>
        <fullName evidence="1">RidA family protein</fullName>
    </submittedName>
</protein>
<proteinExistence type="predicted"/>
<name>A0A936ZN07_9BURK</name>
<sequence length="119" mass="12963">MISEHPYSFVHEREGIVYVSGATTIDYDTHQPVPGRRPALDAALNEVERRLGTVGLGLADVAKVTYYLVDISLRSEANEQFQDRFPPTKPARSVVGVSAAPYGGCAVIDVIAHRKPANQ</sequence>
<dbReference type="InterPro" id="IPR006175">
    <property type="entry name" value="YjgF/YER057c/UK114"/>
</dbReference>
<accession>A0A936ZN07</accession>
<evidence type="ECO:0000313" key="2">
    <source>
        <dbReference type="Proteomes" id="UP000613011"/>
    </source>
</evidence>